<dbReference type="InterPro" id="IPR036291">
    <property type="entry name" value="NAD(P)-bd_dom_sf"/>
</dbReference>
<sequence length="205" mass="23177">MKIALLGATGRVGSVVLENALQNNHLIYALTRHPEKLDQSSNLVKVKGTVLDQDLLIKTIRNCDAVISCLGTDQNNVLSRSTPYILNSMRFSGVRRIITIGTAGILQSRQEPSLYRFQSSESKRRMTRAAEDHLKAYIMIRESEMEYTVVCPTYLPEGERVGKYRTEENMLPEGGQSISVFDTGDFAYKQLFSDRFIRTRVGICY</sequence>
<protein>
    <submittedName>
        <fullName evidence="2">NADH-flavin reductase</fullName>
    </submittedName>
</protein>
<dbReference type="Pfam" id="PF13460">
    <property type="entry name" value="NAD_binding_10"/>
    <property type="match status" value="1"/>
</dbReference>
<proteinExistence type="predicted"/>
<keyword evidence="3" id="KW-1185">Reference proteome</keyword>
<dbReference type="RefSeq" id="WP_205173614.1">
    <property type="nucleotide sequence ID" value="NZ_JAFBDZ010000003.1"/>
</dbReference>
<evidence type="ECO:0000259" key="1">
    <source>
        <dbReference type="Pfam" id="PF13460"/>
    </source>
</evidence>
<dbReference type="Proteomes" id="UP001646157">
    <property type="component" value="Unassembled WGS sequence"/>
</dbReference>
<accession>A0ABS2NEW8</accession>
<gene>
    <name evidence="2" type="ORF">JOC86_002939</name>
</gene>
<dbReference type="InterPro" id="IPR016040">
    <property type="entry name" value="NAD(P)-bd_dom"/>
</dbReference>
<evidence type="ECO:0000313" key="3">
    <source>
        <dbReference type="Proteomes" id="UP001646157"/>
    </source>
</evidence>
<dbReference type="PANTHER" id="PTHR43355:SF2">
    <property type="entry name" value="FLAVIN REDUCTASE (NADPH)"/>
    <property type="match status" value="1"/>
</dbReference>
<dbReference type="SUPFAM" id="SSF51735">
    <property type="entry name" value="NAD(P)-binding Rossmann-fold domains"/>
    <property type="match status" value="1"/>
</dbReference>
<feature type="domain" description="NAD(P)-binding" evidence="1">
    <location>
        <begin position="7"/>
        <end position="192"/>
    </location>
</feature>
<organism evidence="2 3">
    <name type="scientific">Rossellomorea pakistanensis</name>
    <dbReference type="NCBI Taxonomy" id="992288"/>
    <lineage>
        <taxon>Bacteria</taxon>
        <taxon>Bacillati</taxon>
        <taxon>Bacillota</taxon>
        <taxon>Bacilli</taxon>
        <taxon>Bacillales</taxon>
        <taxon>Bacillaceae</taxon>
        <taxon>Rossellomorea</taxon>
    </lineage>
</organism>
<dbReference type="PANTHER" id="PTHR43355">
    <property type="entry name" value="FLAVIN REDUCTASE (NADPH)"/>
    <property type="match status" value="1"/>
</dbReference>
<dbReference type="Gene3D" id="3.40.50.720">
    <property type="entry name" value="NAD(P)-binding Rossmann-like Domain"/>
    <property type="match status" value="1"/>
</dbReference>
<dbReference type="CDD" id="cd05244">
    <property type="entry name" value="BVR-B_like_SDR_a"/>
    <property type="match status" value="1"/>
</dbReference>
<comment type="caution">
    <text evidence="2">The sequence shown here is derived from an EMBL/GenBank/DDBJ whole genome shotgun (WGS) entry which is preliminary data.</text>
</comment>
<dbReference type="EMBL" id="JAFBDZ010000003">
    <property type="protein sequence ID" value="MBM7586387.1"/>
    <property type="molecule type" value="Genomic_DNA"/>
</dbReference>
<evidence type="ECO:0000313" key="2">
    <source>
        <dbReference type="EMBL" id="MBM7586387.1"/>
    </source>
</evidence>
<name>A0ABS2NEW8_9BACI</name>
<reference evidence="2 3" key="1">
    <citation type="submission" date="2021-01" db="EMBL/GenBank/DDBJ databases">
        <title>Genomic Encyclopedia of Type Strains, Phase IV (KMG-IV): sequencing the most valuable type-strain genomes for metagenomic binning, comparative biology and taxonomic classification.</title>
        <authorList>
            <person name="Goeker M."/>
        </authorList>
    </citation>
    <scope>NUCLEOTIDE SEQUENCE [LARGE SCALE GENOMIC DNA]</scope>
    <source>
        <strain evidence="2 3">DSM 24834</strain>
    </source>
</reference>
<dbReference type="InterPro" id="IPR051606">
    <property type="entry name" value="Polyketide_Oxido-like"/>
</dbReference>